<dbReference type="RefSeq" id="WP_348607889.1">
    <property type="nucleotide sequence ID" value="NZ_CP157276.1"/>
</dbReference>
<gene>
    <name evidence="1" type="ORF">ABEU19_000848</name>
</gene>
<reference evidence="1 2" key="1">
    <citation type="submission" date="2023-11" db="EMBL/GenBank/DDBJ databases">
        <authorList>
            <person name="Val-Calvo J."/>
            <person name="Scortti M."/>
            <person name="Vazquez-Boland J."/>
        </authorList>
    </citation>
    <scope>NUCLEOTIDE SEQUENCE [LARGE SCALE GENOMIC DNA]</scope>
    <source>
        <strain evidence="1 2">DSM 46662</strain>
    </source>
</reference>
<protein>
    <submittedName>
        <fullName evidence="1">Uncharacterized protein</fullName>
    </submittedName>
</protein>
<evidence type="ECO:0000313" key="2">
    <source>
        <dbReference type="Proteomes" id="UP001629744"/>
    </source>
</evidence>
<dbReference type="EMBL" id="JBDLNU010000001">
    <property type="protein sequence ID" value="MFM1727389.1"/>
    <property type="molecule type" value="Genomic_DNA"/>
</dbReference>
<comment type="caution">
    <text evidence="1">The sequence shown here is derived from an EMBL/GenBank/DDBJ whole genome shotgun (WGS) entry which is preliminary data.</text>
</comment>
<keyword evidence="2" id="KW-1185">Reference proteome</keyword>
<name>A0ABW9FP77_9NOCA</name>
<organism evidence="1 2">
    <name type="scientific">Prescottella soli</name>
    <dbReference type="NCBI Taxonomy" id="1543852"/>
    <lineage>
        <taxon>Bacteria</taxon>
        <taxon>Bacillati</taxon>
        <taxon>Actinomycetota</taxon>
        <taxon>Actinomycetes</taxon>
        <taxon>Mycobacteriales</taxon>
        <taxon>Nocardiaceae</taxon>
        <taxon>Prescottella</taxon>
    </lineage>
</organism>
<accession>A0ABW9FP77</accession>
<sequence length="97" mass="9702">MLVDQAVLRALARETTGTSDTIAATDLSEPITSGTAGMPGSTSEWAARTVSEFVAASGRALADGYAGLASTASGNADTYEVSDAEFAASVGKVLPES</sequence>
<evidence type="ECO:0000313" key="1">
    <source>
        <dbReference type="EMBL" id="MFM1727389.1"/>
    </source>
</evidence>
<proteinExistence type="predicted"/>
<dbReference type="Proteomes" id="UP001629744">
    <property type="component" value="Unassembled WGS sequence"/>
</dbReference>